<dbReference type="HAMAP" id="MF_01987">
    <property type="entry name" value="Ribokinase"/>
    <property type="match status" value="1"/>
</dbReference>
<keyword evidence="12" id="KW-0963">Cytoplasm</keyword>
<feature type="binding site" evidence="12">
    <location>
        <begin position="249"/>
        <end position="250"/>
    </location>
    <ligand>
        <name>ATP</name>
        <dbReference type="ChEBI" id="CHEBI:30616"/>
    </ligand>
</feature>
<comment type="cofactor">
    <cofactor evidence="12">
        <name>Mg(2+)</name>
        <dbReference type="ChEBI" id="CHEBI:18420"/>
    </cofactor>
    <text evidence="12">Requires a divalent cation, most likely magnesium in vivo, as an electrophilic catalyst to aid phosphoryl group transfer. It is the chelate of the metal and the nucleotide that is the actual substrate.</text>
</comment>
<dbReference type="OrthoDB" id="9775849at2"/>
<dbReference type="Proteomes" id="UP000029518">
    <property type="component" value="Chromosome"/>
</dbReference>
<keyword evidence="9 12" id="KW-0460">Magnesium</keyword>
<dbReference type="PROSITE" id="PS00584">
    <property type="entry name" value="PFKB_KINASES_2"/>
    <property type="match status" value="1"/>
</dbReference>
<feature type="binding site" evidence="12">
    <location>
        <position position="181"/>
    </location>
    <ligand>
        <name>ATP</name>
        <dbReference type="ChEBI" id="CHEBI:30616"/>
    </ligand>
</feature>
<keyword evidence="5 12" id="KW-0479">Metal-binding</keyword>
<dbReference type="AlphaFoldDB" id="A0A089LHX1"/>
<dbReference type="RefSeq" id="WP_042213991.1">
    <property type="nucleotide sequence ID" value="NZ_CP009285.1"/>
</dbReference>
<comment type="activity regulation">
    <text evidence="12">Activated by a monovalent cation that binds near, but not in, the active site. The most likely occupant of the site in vivo is potassium. Ion binding induces a conformational change that may alter substrate affinity.</text>
</comment>
<name>A0A089LHX1_PAEBO</name>
<dbReference type="InterPro" id="IPR011611">
    <property type="entry name" value="PfkB_dom"/>
</dbReference>
<comment type="function">
    <text evidence="12">Catalyzes the phosphorylation of ribose at O-5 in a reaction requiring ATP and magnesium. The resulting D-ribose-5-phosphate can then be used either for sythesis of nucleotides, histidine, and tryptophan, or as a component of the pentose phosphate pathway.</text>
</comment>
<evidence type="ECO:0000259" key="13">
    <source>
        <dbReference type="Pfam" id="PF00294"/>
    </source>
</evidence>
<comment type="subcellular location">
    <subcellularLocation>
        <location evidence="12">Cytoplasm</location>
    </subcellularLocation>
</comment>
<feature type="binding site" evidence="12">
    <location>
        <position position="244"/>
    </location>
    <ligand>
        <name>K(+)</name>
        <dbReference type="ChEBI" id="CHEBI:29103"/>
    </ligand>
</feature>
<keyword evidence="8 12" id="KW-0067">ATP-binding</keyword>
<keyword evidence="10 12" id="KW-0630">Potassium</keyword>
<dbReference type="GO" id="GO:0005524">
    <property type="term" value="F:ATP binding"/>
    <property type="evidence" value="ECO:0007669"/>
    <property type="project" value="UniProtKB-UniRule"/>
</dbReference>
<evidence type="ECO:0000256" key="9">
    <source>
        <dbReference type="ARBA" id="ARBA00022842"/>
    </source>
</evidence>
<evidence type="ECO:0000256" key="10">
    <source>
        <dbReference type="ARBA" id="ARBA00022958"/>
    </source>
</evidence>
<protein>
    <recommendedName>
        <fullName evidence="3 12">Ribokinase</fullName>
        <shortName evidence="12">RK</shortName>
        <ecNumber evidence="2 12">2.7.1.15</ecNumber>
    </recommendedName>
</protein>
<dbReference type="InterPro" id="IPR011877">
    <property type="entry name" value="Ribokinase"/>
</dbReference>
<keyword evidence="15" id="KW-1185">Reference proteome</keyword>
<dbReference type="KEGG" id="pbd:PBOR_18815"/>
<dbReference type="InterPro" id="IPR029056">
    <property type="entry name" value="Ribokinase-like"/>
</dbReference>
<feature type="active site" description="Proton acceptor" evidence="12">
    <location>
        <position position="250"/>
    </location>
</feature>
<dbReference type="InterPro" id="IPR002139">
    <property type="entry name" value="Ribo/fructo_kinase"/>
</dbReference>
<dbReference type="SUPFAM" id="SSF53613">
    <property type="entry name" value="Ribokinase-like"/>
    <property type="match status" value="1"/>
</dbReference>
<feature type="domain" description="Carbohydrate kinase PfkB" evidence="13">
    <location>
        <begin position="1"/>
        <end position="291"/>
    </location>
</feature>
<feature type="binding site" evidence="12">
    <location>
        <position position="246"/>
    </location>
    <ligand>
        <name>K(+)</name>
        <dbReference type="ChEBI" id="CHEBI:29103"/>
    </ligand>
</feature>
<dbReference type="GO" id="GO:0005829">
    <property type="term" value="C:cytosol"/>
    <property type="evidence" value="ECO:0007669"/>
    <property type="project" value="TreeGrafter"/>
</dbReference>
<evidence type="ECO:0000256" key="1">
    <source>
        <dbReference type="ARBA" id="ARBA00005380"/>
    </source>
</evidence>
<feature type="binding site" evidence="12">
    <location>
        <begin position="11"/>
        <end position="13"/>
    </location>
    <ligand>
        <name>substrate</name>
    </ligand>
</feature>
<reference evidence="14" key="1">
    <citation type="submission" date="2014-08" db="EMBL/GenBank/DDBJ databases">
        <title>Comparative genomics of the Paenibacillus odorifer group.</title>
        <authorList>
            <person name="den Bakker H.C."/>
            <person name="Tsai Y.-C.Y.-C."/>
            <person name="Martin N."/>
            <person name="Korlach J."/>
            <person name="Wiedmann M."/>
        </authorList>
    </citation>
    <scope>NUCLEOTIDE SEQUENCE [LARGE SCALE GENOMIC DNA]</scope>
    <source>
        <strain evidence="14">DSM 13188</strain>
    </source>
</reference>
<proteinExistence type="inferred from homology"/>
<organism evidence="14 15">
    <name type="scientific">Paenibacillus borealis</name>
    <dbReference type="NCBI Taxonomy" id="160799"/>
    <lineage>
        <taxon>Bacteria</taxon>
        <taxon>Bacillati</taxon>
        <taxon>Bacillota</taxon>
        <taxon>Bacilli</taxon>
        <taxon>Bacillales</taxon>
        <taxon>Paenibacillaceae</taxon>
        <taxon>Paenibacillus</taxon>
    </lineage>
</organism>
<evidence type="ECO:0000256" key="6">
    <source>
        <dbReference type="ARBA" id="ARBA00022741"/>
    </source>
</evidence>
<dbReference type="EMBL" id="CP009285">
    <property type="protein sequence ID" value="AIQ58758.1"/>
    <property type="molecule type" value="Genomic_DNA"/>
</dbReference>
<keyword evidence="4 12" id="KW-0808">Transferase</keyword>
<dbReference type="HOGENOM" id="CLU_027634_2_0_9"/>
<evidence type="ECO:0000313" key="15">
    <source>
        <dbReference type="Proteomes" id="UP000029518"/>
    </source>
</evidence>
<evidence type="ECO:0000256" key="4">
    <source>
        <dbReference type="ARBA" id="ARBA00022679"/>
    </source>
</evidence>
<evidence type="ECO:0000256" key="8">
    <source>
        <dbReference type="ARBA" id="ARBA00022840"/>
    </source>
</evidence>
<evidence type="ECO:0000256" key="5">
    <source>
        <dbReference type="ARBA" id="ARBA00022723"/>
    </source>
</evidence>
<comment type="catalytic activity">
    <reaction evidence="12">
        <text>D-ribose + ATP = D-ribose 5-phosphate + ADP + H(+)</text>
        <dbReference type="Rhea" id="RHEA:13697"/>
        <dbReference type="ChEBI" id="CHEBI:15378"/>
        <dbReference type="ChEBI" id="CHEBI:30616"/>
        <dbReference type="ChEBI" id="CHEBI:47013"/>
        <dbReference type="ChEBI" id="CHEBI:78346"/>
        <dbReference type="ChEBI" id="CHEBI:456216"/>
        <dbReference type="EC" id="2.7.1.15"/>
    </reaction>
</comment>
<evidence type="ECO:0000256" key="11">
    <source>
        <dbReference type="ARBA" id="ARBA00023277"/>
    </source>
</evidence>
<feature type="binding site" evidence="12">
    <location>
        <begin position="217"/>
        <end position="222"/>
    </location>
    <ligand>
        <name>ATP</name>
        <dbReference type="ChEBI" id="CHEBI:30616"/>
    </ligand>
</feature>
<keyword evidence="11 12" id="KW-0119">Carbohydrate metabolism</keyword>
<dbReference type="InterPro" id="IPR002173">
    <property type="entry name" value="Carboh/pur_kinase_PfkB_CS"/>
</dbReference>
<evidence type="ECO:0000256" key="12">
    <source>
        <dbReference type="HAMAP-Rule" id="MF_01987"/>
    </source>
</evidence>
<feature type="binding site" evidence="12">
    <location>
        <position position="289"/>
    </location>
    <ligand>
        <name>K(+)</name>
        <dbReference type="ChEBI" id="CHEBI:29103"/>
    </ligand>
</feature>
<feature type="binding site" evidence="12">
    <location>
        <position position="283"/>
    </location>
    <ligand>
        <name>K(+)</name>
        <dbReference type="ChEBI" id="CHEBI:29103"/>
    </ligand>
</feature>
<dbReference type="Pfam" id="PF00294">
    <property type="entry name" value="PfkB"/>
    <property type="match status" value="1"/>
</dbReference>
<dbReference type="Gene3D" id="3.40.1190.20">
    <property type="match status" value="1"/>
</dbReference>
<dbReference type="PRINTS" id="PR00990">
    <property type="entry name" value="RIBOKINASE"/>
</dbReference>
<feature type="binding site" evidence="12">
    <location>
        <position position="280"/>
    </location>
    <ligand>
        <name>K(+)</name>
        <dbReference type="ChEBI" id="CHEBI:29103"/>
    </ligand>
</feature>
<dbReference type="GO" id="GO:0046872">
    <property type="term" value="F:metal ion binding"/>
    <property type="evidence" value="ECO:0007669"/>
    <property type="project" value="UniProtKB-KW"/>
</dbReference>
<evidence type="ECO:0000256" key="3">
    <source>
        <dbReference type="ARBA" id="ARBA00016943"/>
    </source>
</evidence>
<feature type="binding site" evidence="12">
    <location>
        <position position="137"/>
    </location>
    <ligand>
        <name>substrate</name>
    </ligand>
</feature>
<keyword evidence="6 12" id="KW-0547">Nucleotide-binding</keyword>
<evidence type="ECO:0000256" key="7">
    <source>
        <dbReference type="ARBA" id="ARBA00022777"/>
    </source>
</evidence>
<dbReference type="GO" id="GO:0004747">
    <property type="term" value="F:ribokinase activity"/>
    <property type="evidence" value="ECO:0007669"/>
    <property type="project" value="UniProtKB-UniRule"/>
</dbReference>
<keyword evidence="7 12" id="KW-0418">Kinase</keyword>
<gene>
    <name evidence="12" type="primary">rbsK</name>
    <name evidence="14" type="ORF">PBOR_18815</name>
</gene>
<dbReference type="UniPathway" id="UPA00916">
    <property type="reaction ID" value="UER00889"/>
</dbReference>
<comment type="caution">
    <text evidence="12">Lacks conserved residue(s) required for the propagation of feature annotation.</text>
</comment>
<dbReference type="PANTHER" id="PTHR10584">
    <property type="entry name" value="SUGAR KINASE"/>
    <property type="match status" value="1"/>
</dbReference>
<evidence type="ECO:0000256" key="2">
    <source>
        <dbReference type="ARBA" id="ARBA00012035"/>
    </source>
</evidence>
<comment type="similarity">
    <text evidence="1">Belongs to the carbohydrate kinase pfkB family.</text>
</comment>
<comment type="similarity">
    <text evidence="12">Belongs to the carbohydrate kinase PfkB family. Ribokinase subfamily.</text>
</comment>
<comment type="subunit">
    <text evidence="12">Homodimer.</text>
</comment>
<dbReference type="NCBIfam" id="TIGR02152">
    <property type="entry name" value="D_ribokin_bact"/>
    <property type="match status" value="1"/>
</dbReference>
<evidence type="ECO:0000313" key="14">
    <source>
        <dbReference type="EMBL" id="AIQ58758.1"/>
    </source>
</evidence>
<feature type="binding site" evidence="12">
    <location>
        <begin position="39"/>
        <end position="43"/>
    </location>
    <ligand>
        <name>substrate</name>
    </ligand>
</feature>
<feature type="binding site" evidence="12">
    <location>
        <position position="285"/>
    </location>
    <ligand>
        <name>K(+)</name>
        <dbReference type="ChEBI" id="CHEBI:29103"/>
    </ligand>
</feature>
<dbReference type="PANTHER" id="PTHR10584:SF166">
    <property type="entry name" value="RIBOKINASE"/>
    <property type="match status" value="1"/>
</dbReference>
<dbReference type="EC" id="2.7.1.15" evidence="2 12"/>
<dbReference type="GO" id="GO:0019303">
    <property type="term" value="P:D-ribose catabolic process"/>
    <property type="evidence" value="ECO:0007669"/>
    <property type="project" value="UniProtKB-UniRule"/>
</dbReference>
<feature type="binding site" evidence="12">
    <location>
        <position position="250"/>
    </location>
    <ligand>
        <name>substrate</name>
    </ligand>
</feature>
<sequence length="305" mass="31616">MTNILVVGSMNMDIVTRVGRLPVPGETIHGLGTDFHAGGKGSNQAYAAARSGAKVAMAGGVGSDSFGLEICRKLEAQGIDTAAIAAKPETTGIALITTDSSGENSIILSPGANYSYGVEDLEALNLSLYDVILLQNEIPGTVNRRVIAMAEAAGIPVCMNPAPVTGFDRDQLRGIRLLIMNETEAEVLSGIRIADFREAISAGRMLLEEGIPELIITLGSKGSLYMDGDGKIIEVPAYPVEAVDTTAAGDTFIGAFASVYYAGKELADSLHYAAAAAALTVSASGAQSSIPVKEQVYAFLEQAGS</sequence>
<accession>A0A089LHX1</accession>
<dbReference type="CDD" id="cd01174">
    <property type="entry name" value="ribokinase"/>
    <property type="match status" value="1"/>
</dbReference>
<comment type="pathway">
    <text evidence="12">Carbohydrate metabolism; D-ribose degradation; D-ribose 5-phosphate from beta-D-ribopyranose: step 2/2.</text>
</comment>